<dbReference type="PIRSF" id="PIRSF017300">
    <property type="entry name" value="snoRNP_Mpp10"/>
    <property type="match status" value="1"/>
</dbReference>
<organism evidence="9 10">
    <name type="scientific">Exophiala mesophila</name>
    <name type="common">Black yeast-like fungus</name>
    <dbReference type="NCBI Taxonomy" id="212818"/>
    <lineage>
        <taxon>Eukaryota</taxon>
        <taxon>Fungi</taxon>
        <taxon>Dikarya</taxon>
        <taxon>Ascomycota</taxon>
        <taxon>Pezizomycotina</taxon>
        <taxon>Eurotiomycetes</taxon>
        <taxon>Chaetothyriomycetidae</taxon>
        <taxon>Chaetothyriales</taxon>
        <taxon>Herpotrichiellaceae</taxon>
        <taxon>Exophiala</taxon>
    </lineage>
</organism>
<feature type="region of interest" description="Disordered" evidence="8">
    <location>
        <begin position="490"/>
        <end position="512"/>
    </location>
</feature>
<feature type="compositionally biased region" description="Acidic residues" evidence="8">
    <location>
        <begin position="270"/>
        <end position="293"/>
    </location>
</feature>
<dbReference type="Pfam" id="PF04006">
    <property type="entry name" value="Mpp10"/>
    <property type="match status" value="1"/>
</dbReference>
<feature type="compositionally biased region" description="Acidic residues" evidence="8">
    <location>
        <begin position="141"/>
        <end position="192"/>
    </location>
</feature>
<protein>
    <recommendedName>
        <fullName evidence="7">U3 small nucleolar ribonucleoprotein protein MPP10</fullName>
    </recommendedName>
</protein>
<dbReference type="PANTHER" id="PTHR17039">
    <property type="entry name" value="U3 SMALL NUCLEOLAR RIBONUCLEOPROTEIN PROTEIN MPP10"/>
    <property type="match status" value="1"/>
</dbReference>
<comment type="subcellular location">
    <subcellularLocation>
        <location evidence="1 7">Nucleus</location>
        <location evidence="1 7">Nucleolus</location>
    </subcellularLocation>
</comment>
<evidence type="ECO:0000256" key="3">
    <source>
        <dbReference type="ARBA" id="ARBA00022552"/>
    </source>
</evidence>
<comment type="caution">
    <text evidence="9">The sequence shown here is derived from an EMBL/GenBank/DDBJ whole genome shotgun (WGS) entry which is preliminary data.</text>
</comment>
<dbReference type="PANTHER" id="PTHR17039:SF0">
    <property type="entry name" value="U3 SMALL NUCLEOLAR RIBONUCLEOPROTEIN PROTEIN MPP10"/>
    <property type="match status" value="1"/>
</dbReference>
<feature type="compositionally biased region" description="Low complexity" evidence="8">
    <location>
        <begin position="676"/>
        <end position="690"/>
    </location>
</feature>
<sequence length="757" mass="84315">MDTATSSILSTLSSASHSFLQPPPELHLNALSAVKDILDPLAEDVAKAQKLRRDENRKKRKRGDSQKEDAILQLRQVYTKGLVAKQVWEQARRILDAACSEVQRDIDATNKKHLANAAIHDEEEQLDYVDDADLLEDEDLEEDDMDDDMSNIQDESDGISDEDAEMEDLEDLEDIDHDDSDIQSDSNAESEEPVQQTYVQDPNKLNDGFFSIDDFNRQTQFLEQQDARGEDDDPSDEDDIDWAVDPLTMQYHYPKEHQDQDQEKDQHASDDDDDEEGPTFGDADLDASDSDQDSQEHGLAYGVPAVENTNDVRYADFFAPPPKKPSKTKRMRALPKTQPSAKPTVSDPQTNKDLEDDLQRAISDVRRDLLESEEELSNDDDASNSDSDGSVKKSSKNLSTHEKQRAKIAAEIRRLEAASIAKRDWTLSGEARGADRPINSLLEEDLEFERVGKPVPVITAEVTEEIEALIKRRILAREFDEVIRRRPDDLGTDSNATRRGRIELDDTKPSTGLGEVYEQQHLAATDPNYTSTLSAAAQKQHAEISRLWKEVSSQLDLLSNLHFKPKRTEAEIKTVEDRPTISMEDARPVGLADNGNVGMLAPQEVYRPGEDKRPISKNDGEADDFVPLEGDQNIIIRSSGLSTSRDEMTREEKLRRRRRDKERIKKANQNQGTTTSSRSNSNSNSNSNSKSKSKKSGERNDIITQLAKGNVKVIGKGGELQNIDGKGKKKMKKNDVTIGGDGGGGGGAAVGGGNLKL</sequence>
<dbReference type="VEuPathDB" id="FungiDB:PV10_08401"/>
<keyword evidence="4 7" id="KW-0539">Nucleus</keyword>
<accession>A0A438MTJ4</accession>
<evidence type="ECO:0000256" key="5">
    <source>
        <dbReference type="ARBA" id="ARBA00023274"/>
    </source>
</evidence>
<evidence type="ECO:0000313" key="10">
    <source>
        <dbReference type="Proteomes" id="UP000288859"/>
    </source>
</evidence>
<evidence type="ECO:0000256" key="2">
    <source>
        <dbReference type="ARBA" id="ARBA00022517"/>
    </source>
</evidence>
<feature type="compositionally biased region" description="Basic and acidic residues" evidence="8">
    <location>
        <begin position="253"/>
        <end position="269"/>
    </location>
</feature>
<name>A0A438MTJ4_EXOME</name>
<feature type="compositionally biased region" description="Basic residues" evidence="8">
    <location>
        <begin position="324"/>
        <end position="333"/>
    </location>
</feature>
<feature type="compositionally biased region" description="Basic residues" evidence="8">
    <location>
        <begin position="655"/>
        <end position="666"/>
    </location>
</feature>
<dbReference type="Proteomes" id="UP000288859">
    <property type="component" value="Unassembled WGS sequence"/>
</dbReference>
<feature type="compositionally biased region" description="Basic and acidic residues" evidence="8">
    <location>
        <begin position="350"/>
        <end position="370"/>
    </location>
</feature>
<feature type="region of interest" description="Disordered" evidence="8">
    <location>
        <begin position="717"/>
        <end position="757"/>
    </location>
</feature>
<dbReference type="GO" id="GO:0005732">
    <property type="term" value="C:sno(s)RNA-containing ribonucleoprotein complex"/>
    <property type="evidence" value="ECO:0007669"/>
    <property type="project" value="UniProtKB-UniRule"/>
</dbReference>
<feature type="region of interest" description="Disordered" evidence="8">
    <location>
        <begin position="587"/>
        <end position="700"/>
    </location>
</feature>
<evidence type="ECO:0000256" key="1">
    <source>
        <dbReference type="ARBA" id="ARBA00004604"/>
    </source>
</evidence>
<dbReference type="EMBL" id="NAJM01000062">
    <property type="protein sequence ID" value="RVX66385.1"/>
    <property type="molecule type" value="Genomic_DNA"/>
</dbReference>
<feature type="compositionally biased region" description="Polar residues" evidence="8">
    <location>
        <begin position="337"/>
        <end position="349"/>
    </location>
</feature>
<feature type="compositionally biased region" description="Acidic residues" evidence="8">
    <location>
        <begin position="229"/>
        <end position="242"/>
    </location>
</feature>
<gene>
    <name evidence="9" type="ORF">B0A52_09615</name>
</gene>
<evidence type="ECO:0000256" key="8">
    <source>
        <dbReference type="SAM" id="MobiDB-lite"/>
    </source>
</evidence>
<feature type="region of interest" description="Disordered" evidence="8">
    <location>
        <begin position="141"/>
        <end position="406"/>
    </location>
</feature>
<evidence type="ECO:0000256" key="7">
    <source>
        <dbReference type="PIRNR" id="PIRNR017300"/>
    </source>
</evidence>
<evidence type="ECO:0000313" key="9">
    <source>
        <dbReference type="EMBL" id="RVX66385.1"/>
    </source>
</evidence>
<keyword evidence="2 7" id="KW-0690">Ribosome biogenesis</keyword>
<dbReference type="InterPro" id="IPR012173">
    <property type="entry name" value="Mpp10"/>
</dbReference>
<proteinExistence type="inferred from homology"/>
<evidence type="ECO:0000256" key="6">
    <source>
        <dbReference type="ARBA" id="ARBA00029455"/>
    </source>
</evidence>
<feature type="compositionally biased region" description="Basic and acidic residues" evidence="8">
    <location>
        <begin position="607"/>
        <end position="620"/>
    </location>
</feature>
<dbReference type="OrthoDB" id="445326at2759"/>
<keyword evidence="3 7" id="KW-0698">rRNA processing</keyword>
<feature type="compositionally biased region" description="Basic and acidic residues" evidence="8">
    <location>
        <begin position="644"/>
        <end position="654"/>
    </location>
</feature>
<keyword evidence="5 7" id="KW-0687">Ribonucleoprotein</keyword>
<feature type="compositionally biased region" description="Acidic residues" evidence="8">
    <location>
        <begin position="371"/>
        <end position="383"/>
    </location>
</feature>
<dbReference type="GO" id="GO:0032040">
    <property type="term" value="C:small-subunit processome"/>
    <property type="evidence" value="ECO:0007669"/>
    <property type="project" value="TreeGrafter"/>
</dbReference>
<dbReference type="GO" id="GO:0034457">
    <property type="term" value="C:Mpp10 complex"/>
    <property type="evidence" value="ECO:0007669"/>
    <property type="project" value="UniProtKB-UniRule"/>
</dbReference>
<comment type="function">
    <text evidence="7">Involved in nucleolar processing of pre-18S ribosomal RNA.</text>
</comment>
<comment type="similarity">
    <text evidence="6 7">Belongs to the MPP10 family.</text>
</comment>
<feature type="compositionally biased region" description="Gly residues" evidence="8">
    <location>
        <begin position="739"/>
        <end position="757"/>
    </location>
</feature>
<evidence type="ECO:0000256" key="4">
    <source>
        <dbReference type="ARBA" id="ARBA00023242"/>
    </source>
</evidence>
<dbReference type="GO" id="GO:0006364">
    <property type="term" value="P:rRNA processing"/>
    <property type="evidence" value="ECO:0007669"/>
    <property type="project" value="UniProtKB-KW"/>
</dbReference>
<reference evidence="9 10" key="1">
    <citation type="submission" date="2017-03" db="EMBL/GenBank/DDBJ databases">
        <title>Genomes of endolithic fungi from Antarctica.</title>
        <authorList>
            <person name="Coleine C."/>
            <person name="Masonjones S."/>
            <person name="Stajich J.E."/>
        </authorList>
    </citation>
    <scope>NUCLEOTIDE SEQUENCE [LARGE SCALE GENOMIC DNA]</scope>
    <source>
        <strain evidence="9 10">CCFEE 6314</strain>
    </source>
</reference>
<dbReference type="AlphaFoldDB" id="A0A438MTJ4"/>